<comment type="caution">
    <text evidence="4">The sequence shown here is derived from an EMBL/GenBank/DDBJ whole genome shotgun (WGS) entry which is preliminary data.</text>
</comment>
<evidence type="ECO:0000313" key="5">
    <source>
        <dbReference type="Proteomes" id="UP000051012"/>
    </source>
</evidence>
<dbReference type="EMBL" id="LJNI01000103">
    <property type="protein sequence ID" value="KPJ72047.1"/>
    <property type="molecule type" value="Genomic_DNA"/>
</dbReference>
<gene>
    <name evidence="4" type="ORF">AMJ52_07670</name>
</gene>
<dbReference type="InterPro" id="IPR012334">
    <property type="entry name" value="Pectin_lyas_fold"/>
</dbReference>
<dbReference type="InterPro" id="IPR013783">
    <property type="entry name" value="Ig-like_fold"/>
</dbReference>
<feature type="signal peptide" evidence="1">
    <location>
        <begin position="1"/>
        <end position="19"/>
    </location>
</feature>
<dbReference type="Proteomes" id="UP000051012">
    <property type="component" value="Unassembled WGS sequence"/>
</dbReference>
<accession>A0A0S7YC84</accession>
<feature type="domain" description="Periplasmic copper-binding protein NosD beta helix" evidence="2">
    <location>
        <begin position="357"/>
        <end position="466"/>
    </location>
</feature>
<dbReference type="Pfam" id="PF13229">
    <property type="entry name" value="Beta_helix"/>
    <property type="match status" value="1"/>
</dbReference>
<dbReference type="Gene3D" id="2.60.40.4070">
    <property type="match status" value="1"/>
</dbReference>
<protein>
    <submittedName>
        <fullName evidence="4">Uncharacterized protein</fullName>
    </submittedName>
</protein>
<dbReference type="InterPro" id="IPR039448">
    <property type="entry name" value="Beta_helix"/>
</dbReference>
<feature type="domain" description="Right handed beta helix" evidence="3">
    <location>
        <begin position="101"/>
        <end position="284"/>
    </location>
</feature>
<name>A0A0S7YC84_UNCT6</name>
<dbReference type="NCBIfam" id="TIGR03804">
    <property type="entry name" value="para_beta_helix"/>
    <property type="match status" value="2"/>
</dbReference>
<dbReference type="InterPro" id="IPR007742">
    <property type="entry name" value="NosD_dom"/>
</dbReference>
<keyword evidence="1" id="KW-0732">Signal</keyword>
<sequence length="737" mass="78231">MRKLLVIIGVLCFWVTCFADTFLVTSNANSGAGTLRWAITQANSNAGADTIIFSTSMLIGLTSNLPELTDDGTVIDASEHWVLFPGHPGVTINSESGSNTGFIISGARACEIKGLGVTGFVTYGIHVTDSSRNNRIGSSGILNHNAIYDNGGALRAGIHIDVNSDSNYIENNYIGIVSGTPYPNARGIFIDMASGHNYISNNVICASDGDMGDGIYIVSDSNYIYNNKIGTNTTGTADLGNERHGIYIYQGSFNTIEQNVISGNGAHGIKILQADDNTIIGNLIGTDINGTTAMPNDSFGICITTSDGTIIGGDSVSSRNIISSNRRNVEIDNSYQCLLENNYIGTNISGTFFLGGNTYAGVHIDSGGGNTIEKNIISGCHYSFISYGLGIKKSDYNTVIGNFIGTDVSGTQDIANYGNGINITSLSTHNQIGGVSEEEGNIISGNIGFGIYLQSSWQNDFYGNYIGTDITGTLPIPNDSGGIYCMSTHNTIGGTGQGEGNIIAFNGGNGIYLGHYNADWNTISGNSILENELLGIDLWPEGVTLNDSADADSGANENYNFPVIDSAGVSMVWGTAPTNAAVEIFLADYDPSGYGEGKTFLASGTADALGNFTISISGVDIGDRITSTARDTQGNTSEFSENREVTDVGVEENTNLMPTSYSFHLISTNPFSKVVKLRLHAPCKTTVSLSIYDITGQLVRVLVDKQCNIGSEYIVVWDGKNEQGEQMPNGIYFCRLE</sequence>
<evidence type="ECO:0000259" key="3">
    <source>
        <dbReference type="Pfam" id="PF13229"/>
    </source>
</evidence>
<organism evidence="4 5">
    <name type="scientific">candidate division TA06 bacterium DG_78</name>
    <dbReference type="NCBI Taxonomy" id="1703772"/>
    <lineage>
        <taxon>Bacteria</taxon>
        <taxon>Bacteria division TA06</taxon>
    </lineage>
</organism>
<dbReference type="Gene3D" id="2.160.20.10">
    <property type="entry name" value="Single-stranded right-handed beta-helix, Pectin lyase-like"/>
    <property type="match status" value="2"/>
</dbReference>
<feature type="chain" id="PRO_5006640581" evidence="1">
    <location>
        <begin position="20"/>
        <end position="737"/>
    </location>
</feature>
<feature type="non-terminal residue" evidence="4">
    <location>
        <position position="737"/>
    </location>
</feature>
<reference evidence="4 5" key="1">
    <citation type="journal article" date="2015" name="Microbiome">
        <title>Genomic resolution of linkages in carbon, nitrogen, and sulfur cycling among widespread estuary sediment bacteria.</title>
        <authorList>
            <person name="Baker B.J."/>
            <person name="Lazar C.S."/>
            <person name="Teske A.P."/>
            <person name="Dick G.J."/>
        </authorList>
    </citation>
    <scope>NUCLEOTIDE SEQUENCE [LARGE SCALE GENOMIC DNA]</scope>
    <source>
        <strain evidence="4">DG_78</strain>
    </source>
</reference>
<evidence type="ECO:0000313" key="4">
    <source>
        <dbReference type="EMBL" id="KPJ72047.1"/>
    </source>
</evidence>
<dbReference type="Pfam" id="PF05048">
    <property type="entry name" value="NosD"/>
    <property type="match status" value="1"/>
</dbReference>
<dbReference type="SMART" id="SM00710">
    <property type="entry name" value="PbH1"/>
    <property type="match status" value="10"/>
</dbReference>
<proteinExistence type="predicted"/>
<evidence type="ECO:0000256" key="1">
    <source>
        <dbReference type="SAM" id="SignalP"/>
    </source>
</evidence>
<dbReference type="InterPro" id="IPR022441">
    <property type="entry name" value="Para_beta_helix_rpt-2"/>
</dbReference>
<dbReference type="InterPro" id="IPR006626">
    <property type="entry name" value="PbH1"/>
</dbReference>
<dbReference type="InterPro" id="IPR011050">
    <property type="entry name" value="Pectin_lyase_fold/virulence"/>
</dbReference>
<dbReference type="AlphaFoldDB" id="A0A0S7YC84"/>
<dbReference type="SUPFAM" id="SSF51126">
    <property type="entry name" value="Pectin lyase-like"/>
    <property type="match status" value="1"/>
</dbReference>
<dbReference type="Gene3D" id="2.60.40.10">
    <property type="entry name" value="Immunoglobulins"/>
    <property type="match status" value="1"/>
</dbReference>
<evidence type="ECO:0000259" key="2">
    <source>
        <dbReference type="Pfam" id="PF05048"/>
    </source>
</evidence>